<dbReference type="AlphaFoldDB" id="L8X7Y6"/>
<evidence type="ECO:0000313" key="1">
    <source>
        <dbReference type="EMBL" id="ELU45207.1"/>
    </source>
</evidence>
<dbReference type="EMBL" id="AFRT01000139">
    <property type="protein sequence ID" value="ELU45207.1"/>
    <property type="molecule type" value="Genomic_DNA"/>
</dbReference>
<dbReference type="HOGENOM" id="CLU_3015812_0_0_1"/>
<gene>
    <name evidence="1" type="ORF">AG1IA_00764</name>
</gene>
<organism evidence="1 2">
    <name type="scientific">Thanatephorus cucumeris (strain AG1-IA)</name>
    <name type="common">Rice sheath blight fungus</name>
    <name type="synonym">Rhizoctonia solani</name>
    <dbReference type="NCBI Taxonomy" id="983506"/>
    <lineage>
        <taxon>Eukaryota</taxon>
        <taxon>Fungi</taxon>
        <taxon>Dikarya</taxon>
        <taxon>Basidiomycota</taxon>
        <taxon>Agaricomycotina</taxon>
        <taxon>Agaricomycetes</taxon>
        <taxon>Cantharellales</taxon>
        <taxon>Ceratobasidiaceae</taxon>
        <taxon>Rhizoctonia</taxon>
        <taxon>Rhizoctonia solani AG-1</taxon>
    </lineage>
</organism>
<accession>L8X7Y6</accession>
<sequence>MNTYFSSLRIYLVFYYWVHSFSEFNLSHKRQFTMGWARQSVLVTIHIQTMPETSRP</sequence>
<comment type="caution">
    <text evidence="1">The sequence shown here is derived from an EMBL/GenBank/DDBJ whole genome shotgun (WGS) entry which is preliminary data.</text>
</comment>
<name>L8X7Y6_THACA</name>
<protein>
    <submittedName>
        <fullName evidence="1">Uncharacterized protein</fullName>
    </submittedName>
</protein>
<proteinExistence type="predicted"/>
<dbReference type="Proteomes" id="UP000011668">
    <property type="component" value="Unassembled WGS sequence"/>
</dbReference>
<evidence type="ECO:0000313" key="2">
    <source>
        <dbReference type="Proteomes" id="UP000011668"/>
    </source>
</evidence>
<reference evidence="1 2" key="1">
    <citation type="journal article" date="2013" name="Nat. Commun.">
        <title>The evolution and pathogenic mechanisms of the rice sheath blight pathogen.</title>
        <authorList>
            <person name="Zheng A."/>
            <person name="Lin R."/>
            <person name="Xu L."/>
            <person name="Qin P."/>
            <person name="Tang C."/>
            <person name="Ai P."/>
            <person name="Zhang D."/>
            <person name="Liu Y."/>
            <person name="Sun Z."/>
            <person name="Feng H."/>
            <person name="Wang Y."/>
            <person name="Chen Y."/>
            <person name="Liang X."/>
            <person name="Fu R."/>
            <person name="Li Q."/>
            <person name="Zhang J."/>
            <person name="Yu X."/>
            <person name="Xie Z."/>
            <person name="Ding L."/>
            <person name="Guan P."/>
            <person name="Tang J."/>
            <person name="Liang Y."/>
            <person name="Wang S."/>
            <person name="Deng Q."/>
            <person name="Li S."/>
            <person name="Zhu J."/>
            <person name="Wang L."/>
            <person name="Liu H."/>
            <person name="Li P."/>
        </authorList>
    </citation>
    <scope>NUCLEOTIDE SEQUENCE [LARGE SCALE GENOMIC DNA]</scope>
    <source>
        <strain evidence="2">AG-1 IA</strain>
    </source>
</reference>
<keyword evidence="2" id="KW-1185">Reference proteome</keyword>